<accession>A0ABP8UBV1</accession>
<keyword evidence="2" id="KW-1185">Reference proteome</keyword>
<proteinExistence type="predicted"/>
<comment type="caution">
    <text evidence="1">The sequence shown here is derived from an EMBL/GenBank/DDBJ whole genome shotgun (WGS) entry which is preliminary data.</text>
</comment>
<gene>
    <name evidence="1" type="ORF">GCM10023196_036370</name>
</gene>
<evidence type="ECO:0000313" key="2">
    <source>
        <dbReference type="Proteomes" id="UP001501442"/>
    </source>
</evidence>
<reference evidence="2" key="1">
    <citation type="journal article" date="2019" name="Int. J. Syst. Evol. Microbiol.">
        <title>The Global Catalogue of Microorganisms (GCM) 10K type strain sequencing project: providing services to taxonomists for standard genome sequencing and annotation.</title>
        <authorList>
            <consortium name="The Broad Institute Genomics Platform"/>
            <consortium name="The Broad Institute Genome Sequencing Center for Infectious Disease"/>
            <person name="Wu L."/>
            <person name="Ma J."/>
        </authorList>
    </citation>
    <scope>NUCLEOTIDE SEQUENCE [LARGE SCALE GENOMIC DNA]</scope>
    <source>
        <strain evidence="2">JCM 17939</strain>
    </source>
</reference>
<dbReference type="RefSeq" id="WP_345432024.1">
    <property type="nucleotide sequence ID" value="NZ_BAABHK010000004.1"/>
</dbReference>
<name>A0ABP8UBV1_9ACTN</name>
<dbReference type="EMBL" id="BAABHK010000004">
    <property type="protein sequence ID" value="GAA4626771.1"/>
    <property type="molecule type" value="Genomic_DNA"/>
</dbReference>
<evidence type="ECO:0000313" key="1">
    <source>
        <dbReference type="EMBL" id="GAA4626771.1"/>
    </source>
</evidence>
<organism evidence="1 2">
    <name type="scientific">Actinoallomurus vinaceus</name>
    <dbReference type="NCBI Taxonomy" id="1080074"/>
    <lineage>
        <taxon>Bacteria</taxon>
        <taxon>Bacillati</taxon>
        <taxon>Actinomycetota</taxon>
        <taxon>Actinomycetes</taxon>
        <taxon>Streptosporangiales</taxon>
        <taxon>Thermomonosporaceae</taxon>
        <taxon>Actinoallomurus</taxon>
    </lineage>
</organism>
<dbReference type="Proteomes" id="UP001501442">
    <property type="component" value="Unassembled WGS sequence"/>
</dbReference>
<sequence>MATTPLPPSIPPALLAYLLEAGAMVRHDAPADDSDQRALAALKTAQVVRRSRRKVAELPALQDDPTALLELARYLDGLADLVKDRHITAGEVGLGWARIKEAADALAAN</sequence>
<protein>
    <submittedName>
        <fullName evidence="1">Uncharacterized protein</fullName>
    </submittedName>
</protein>